<dbReference type="SUPFAM" id="SSF52540">
    <property type="entry name" value="P-loop containing nucleoside triphosphate hydrolases"/>
    <property type="match status" value="1"/>
</dbReference>
<evidence type="ECO:0000259" key="1">
    <source>
        <dbReference type="SMART" id="SM00382"/>
    </source>
</evidence>
<proteinExistence type="predicted"/>
<dbReference type="Proteomes" id="UP000000442">
    <property type="component" value="Chromosome"/>
</dbReference>
<dbReference type="HOGENOM" id="CLU_011350_0_0_7"/>
<name>C0QM56_DESAH</name>
<dbReference type="PANTHER" id="PTHR42957:SF2">
    <property type="entry name" value="HELICASE HERA CENTRAL DOMAIN-CONTAINING PROTEIN"/>
    <property type="match status" value="1"/>
</dbReference>
<accession>C0QM56</accession>
<gene>
    <name evidence="2" type="ordered locus">HRM2_12500</name>
</gene>
<dbReference type="InterPro" id="IPR027417">
    <property type="entry name" value="P-loop_NTPase"/>
</dbReference>
<dbReference type="EMBL" id="CP001087">
    <property type="protein sequence ID" value="ACN14362.1"/>
    <property type="molecule type" value="Genomic_DNA"/>
</dbReference>
<dbReference type="Pfam" id="PF01935">
    <property type="entry name" value="DUF87"/>
    <property type="match status" value="1"/>
</dbReference>
<organism evidence="2 3">
    <name type="scientific">Desulforapulum autotrophicum (strain ATCC 43914 / DSM 3382 / VKM B-1955 / HRM2)</name>
    <name type="common">Desulfobacterium autotrophicum</name>
    <dbReference type="NCBI Taxonomy" id="177437"/>
    <lineage>
        <taxon>Bacteria</taxon>
        <taxon>Pseudomonadati</taxon>
        <taxon>Thermodesulfobacteriota</taxon>
        <taxon>Desulfobacteria</taxon>
        <taxon>Desulfobacterales</taxon>
        <taxon>Desulfobacteraceae</taxon>
        <taxon>Desulforapulum</taxon>
    </lineage>
</organism>
<sequence>MEELDVLRQIDFDWTMHVKGIWTDVRFNAAGLNKEIRDEILGDFSRLVDSKEVFSLLGRVILGPAGAGKTHFLGELRREIFNRSAGFVLVDMTDVSDFYETVVLGYLGSLQEPCAQGKTQSQVVFYHLLGMVNVTLDKKRLTRERLVEKMSSLSKHQVQQLRDKIITLLRRRFPRQASPPFQDVIRAFLLFNAEDFRERDLGYLWLQGQPIEESHRRTHGFNQARGRHTDIIRGLSWLMSLKFPVVLALDQFDAIVAEHSVKCGNPLDGPASDQEKRSLAVVEKIAAGLMALRDMTSRTITVAACLEATWAFFQARALKSSMDRFKPPLLLGPISRGDIAEQIIGPRIAHAYERLGFIPPYPTWPIKPLAFDTAKTLFPREILKRCDHFRQRCLNTKNIVELESFGGVEAPNPGEETTSPERWEGLGEMFKTIYDQAPVNDILNPENEDDLLKTLVQTACRCLVKEIPMSDRLDVTVETQFPGGAAYRTLHARVCVTYRDQNNREKHFCARGIQKNNSRAFQARLRAAMTASGMDSGLRSRHLVILRQGEIPSGGETLALLGRFKGSGGILEPLSFEGVRSLWALSEMEKLKDSDFEGWLIREKIVSKLGYFRRLTTWLTDDTRPKESLIREPGQASSPERTGNIPVGIEITGKEFSRKISMAIPSLTAHTMVLAGSGSGRTVLVKRLVEEAALKGIPAIVIDCTNDFVRLSDPWPVVPDKWNPDDTPRAAAYHAGTEVVVWTPGLERRTPLDPSVLFGLDKPSGRTRISVFSLAGISELKERQQFINQLAINLYNWTKKNSAPVRGLLVIDEVKEFIPAMGKALCSRILLRLCAQAGQYGLGLVFATQEPGRIDHGIMAGCSNRFYGRVNAISSIEAVRRQIQQKGGSGKEIPTLKRGHFYFSTQVYTPPVKVQVPLCLSHHSTTALEQEQVLQRGRDSRNKYIR</sequence>
<dbReference type="SMART" id="SM00382">
    <property type="entry name" value="AAA"/>
    <property type="match status" value="2"/>
</dbReference>
<keyword evidence="3" id="KW-1185">Reference proteome</keyword>
<dbReference type="InterPro" id="IPR008571">
    <property type="entry name" value="HerA-like"/>
</dbReference>
<dbReference type="Gene3D" id="3.40.50.300">
    <property type="entry name" value="P-loop containing nucleotide triphosphate hydrolases"/>
    <property type="match status" value="2"/>
</dbReference>
<dbReference type="STRING" id="177437.HRM2_12500"/>
<dbReference type="RefSeq" id="WP_015903151.1">
    <property type="nucleotide sequence ID" value="NC_012108.1"/>
</dbReference>
<protein>
    <submittedName>
        <fullName evidence="2">ATPase-like protein</fullName>
    </submittedName>
</protein>
<dbReference type="OrthoDB" id="9758751at2"/>
<dbReference type="InterPro" id="IPR002789">
    <property type="entry name" value="HerA_central"/>
</dbReference>
<feature type="domain" description="AAA+ ATPase" evidence="1">
    <location>
        <begin position="667"/>
        <end position="877"/>
    </location>
</feature>
<reference evidence="2 3" key="1">
    <citation type="journal article" date="2009" name="Environ. Microbiol.">
        <title>Genome sequence of Desulfobacterium autotrophicum HRM2, a marine sulfate reducer oxidizing organic carbon completely to carbon dioxide.</title>
        <authorList>
            <person name="Strittmatter A.W."/>
            <person name="Liesegang H."/>
            <person name="Rabus R."/>
            <person name="Decker I."/>
            <person name="Amann J."/>
            <person name="Andres S."/>
            <person name="Henne A."/>
            <person name="Fricke W.F."/>
            <person name="Martinez-Arias R."/>
            <person name="Bartels D."/>
            <person name="Goesmann A."/>
            <person name="Krause L."/>
            <person name="Puehler A."/>
            <person name="Klenk H.P."/>
            <person name="Richter M."/>
            <person name="Schuler M."/>
            <person name="Gloeckner F.O."/>
            <person name="Meyerdierks A."/>
            <person name="Gottschalk G."/>
            <person name="Amann R."/>
        </authorList>
    </citation>
    <scope>NUCLEOTIDE SEQUENCE [LARGE SCALE GENOMIC DNA]</scope>
    <source>
        <strain evidence="3">ATCC 43914 / DSM 3382 / HRM2</strain>
    </source>
</reference>
<dbReference type="AlphaFoldDB" id="C0QM56"/>
<evidence type="ECO:0000313" key="2">
    <source>
        <dbReference type="EMBL" id="ACN14362.1"/>
    </source>
</evidence>
<dbReference type="eggNOG" id="COG0433">
    <property type="taxonomic scope" value="Bacteria"/>
</dbReference>
<dbReference type="PANTHER" id="PTHR42957">
    <property type="entry name" value="HELICASE MJ1565-RELATED"/>
    <property type="match status" value="1"/>
</dbReference>
<feature type="domain" description="AAA+ ATPase" evidence="1">
    <location>
        <begin position="57"/>
        <end position="335"/>
    </location>
</feature>
<dbReference type="KEGG" id="dat:HRM2_12500"/>
<evidence type="ECO:0000313" key="3">
    <source>
        <dbReference type="Proteomes" id="UP000000442"/>
    </source>
</evidence>
<dbReference type="InterPro" id="IPR003593">
    <property type="entry name" value="AAA+_ATPase"/>
</dbReference>